<sequence>MRKNHLAEGLEFFALALRRFKRSSWWKSNVDQAAVGLGLTYNRNAKSWHPHWHLLADVKWARWAALRSAWSTALGSPGVVRVRRAFSVSGLFREILRGSRDDADRLLKLPHDVLGEAAIALKGRRRFRFLGAPPQAVDDVPPADVVSRSKALCPECDATFRWAEWVSSVALVPGIWNPETERFERPRSAVEAVTGNLHAGFRYEETAPLWAFPKSAS</sequence>
<comment type="caution">
    <text evidence="1">The sequence shown here is derived from an EMBL/GenBank/DDBJ whole genome shotgun (WGS) entry which is preliminary data.</text>
</comment>
<proteinExistence type="predicted"/>
<reference evidence="1" key="1">
    <citation type="journal article" date="2014" name="Front. Microbiol.">
        <title>High frequency of phylogenetically diverse reductive dehalogenase-homologous genes in deep subseafloor sedimentary metagenomes.</title>
        <authorList>
            <person name="Kawai M."/>
            <person name="Futagami T."/>
            <person name="Toyoda A."/>
            <person name="Takaki Y."/>
            <person name="Nishi S."/>
            <person name="Hori S."/>
            <person name="Arai W."/>
            <person name="Tsubouchi T."/>
            <person name="Morono Y."/>
            <person name="Uchiyama I."/>
            <person name="Ito T."/>
            <person name="Fujiyama A."/>
            <person name="Inagaki F."/>
            <person name="Takami H."/>
        </authorList>
    </citation>
    <scope>NUCLEOTIDE SEQUENCE</scope>
    <source>
        <strain evidence="1">Expedition CK06-06</strain>
    </source>
</reference>
<dbReference type="AlphaFoldDB" id="X1RGV0"/>
<protein>
    <recommendedName>
        <fullName evidence="2">Replication protein</fullName>
    </recommendedName>
</protein>
<organism evidence="1">
    <name type="scientific">marine sediment metagenome</name>
    <dbReference type="NCBI Taxonomy" id="412755"/>
    <lineage>
        <taxon>unclassified sequences</taxon>
        <taxon>metagenomes</taxon>
        <taxon>ecological metagenomes</taxon>
    </lineage>
</organism>
<evidence type="ECO:0000313" key="1">
    <source>
        <dbReference type="EMBL" id="GAI62375.1"/>
    </source>
</evidence>
<dbReference type="EMBL" id="BARW01000300">
    <property type="protein sequence ID" value="GAI62375.1"/>
    <property type="molecule type" value="Genomic_DNA"/>
</dbReference>
<gene>
    <name evidence="1" type="ORF">S12H4_01491</name>
</gene>
<name>X1RGV0_9ZZZZ</name>
<accession>X1RGV0</accession>
<evidence type="ECO:0008006" key="2">
    <source>
        <dbReference type="Google" id="ProtNLM"/>
    </source>
</evidence>